<name>A0AAE4FPT0_CLOSG</name>
<sequence>MEKSLVYKREYEKLKQIFNDVEVNKKELVEGLIQDASFLYAENYGLRELITETGMLKINPINKTLQKQTEAGKQYLKNINSYAVIIKTLNSILQKNVVEEEDAFDKWIKEKMSVDE</sequence>
<reference evidence="1" key="1">
    <citation type="submission" date="2023-04" db="EMBL/GenBank/DDBJ databases">
        <title>Assessment of the microbiological origin of a defect in Grana Padano cheese.</title>
        <authorList>
            <person name="Zago M."/>
            <person name="Rossetti L."/>
            <person name="Bonvini B."/>
            <person name="Carminati D."/>
            <person name="Giraffa G."/>
        </authorList>
    </citation>
    <scope>NUCLEOTIDE SEQUENCE</scope>
    <source>
        <strain evidence="1">4990</strain>
    </source>
</reference>
<protein>
    <submittedName>
        <fullName evidence="1">Uncharacterized protein</fullName>
    </submittedName>
</protein>
<dbReference type="AlphaFoldDB" id="A0AAE4FPT0"/>
<accession>A0AAE4FPT0</accession>
<organism evidence="1 2">
    <name type="scientific">Clostridium sporogenes</name>
    <dbReference type="NCBI Taxonomy" id="1509"/>
    <lineage>
        <taxon>Bacteria</taxon>
        <taxon>Bacillati</taxon>
        <taxon>Bacillota</taxon>
        <taxon>Clostridia</taxon>
        <taxon>Eubacteriales</taxon>
        <taxon>Clostridiaceae</taxon>
        <taxon>Clostridium</taxon>
    </lineage>
</organism>
<gene>
    <name evidence="1" type="ORF">P9J83_17720</name>
</gene>
<comment type="caution">
    <text evidence="1">The sequence shown here is derived from an EMBL/GenBank/DDBJ whole genome shotgun (WGS) entry which is preliminary data.</text>
</comment>
<evidence type="ECO:0000313" key="1">
    <source>
        <dbReference type="EMBL" id="MDS1005307.1"/>
    </source>
</evidence>
<dbReference type="RefSeq" id="WP_310944599.1">
    <property type="nucleotide sequence ID" value="NZ_JARUIS010000042.1"/>
</dbReference>
<evidence type="ECO:0000313" key="2">
    <source>
        <dbReference type="Proteomes" id="UP001182303"/>
    </source>
</evidence>
<proteinExistence type="predicted"/>
<dbReference type="EMBL" id="JARUIS010000042">
    <property type="protein sequence ID" value="MDS1005307.1"/>
    <property type="molecule type" value="Genomic_DNA"/>
</dbReference>
<dbReference type="Proteomes" id="UP001182303">
    <property type="component" value="Unassembled WGS sequence"/>
</dbReference>